<accession>A0A916YN88</accession>
<proteinExistence type="predicted"/>
<gene>
    <name evidence="1" type="ORF">GCM10011514_16940</name>
</gene>
<reference evidence="1" key="2">
    <citation type="submission" date="2020-09" db="EMBL/GenBank/DDBJ databases">
        <authorList>
            <person name="Sun Q."/>
            <person name="Zhou Y."/>
        </authorList>
    </citation>
    <scope>NUCLEOTIDE SEQUENCE</scope>
    <source>
        <strain evidence="1">CGMCC 1.15958</strain>
    </source>
</reference>
<evidence type="ECO:0000313" key="2">
    <source>
        <dbReference type="Proteomes" id="UP000609064"/>
    </source>
</evidence>
<dbReference type="Proteomes" id="UP000609064">
    <property type="component" value="Unassembled WGS sequence"/>
</dbReference>
<sequence length="87" mass="10084">MNYILIASDKNQTDTVLLKQISEDCCLKITQVQSKNKPIPHFEFTYVKCLEHEFDSIYSVISDLEEVEKIESQMLSGFNSLFSQFIV</sequence>
<dbReference type="RefSeq" id="WP_188765631.1">
    <property type="nucleotide sequence ID" value="NZ_BMKK01000003.1"/>
</dbReference>
<organism evidence="1 2">
    <name type="scientific">Emticicia aquatilis</name>
    <dbReference type="NCBI Taxonomy" id="1537369"/>
    <lineage>
        <taxon>Bacteria</taxon>
        <taxon>Pseudomonadati</taxon>
        <taxon>Bacteroidota</taxon>
        <taxon>Cytophagia</taxon>
        <taxon>Cytophagales</taxon>
        <taxon>Leadbetterellaceae</taxon>
        <taxon>Emticicia</taxon>
    </lineage>
</organism>
<evidence type="ECO:0000313" key="1">
    <source>
        <dbReference type="EMBL" id="GGD53432.1"/>
    </source>
</evidence>
<dbReference type="EMBL" id="BMKK01000003">
    <property type="protein sequence ID" value="GGD53432.1"/>
    <property type="molecule type" value="Genomic_DNA"/>
</dbReference>
<dbReference type="AlphaFoldDB" id="A0A916YN88"/>
<name>A0A916YN88_9BACT</name>
<comment type="caution">
    <text evidence="1">The sequence shown here is derived from an EMBL/GenBank/DDBJ whole genome shotgun (WGS) entry which is preliminary data.</text>
</comment>
<protein>
    <submittedName>
        <fullName evidence="1">Uncharacterized protein</fullName>
    </submittedName>
</protein>
<reference evidence="1" key="1">
    <citation type="journal article" date="2014" name="Int. J. Syst. Evol. Microbiol.">
        <title>Complete genome sequence of Corynebacterium casei LMG S-19264T (=DSM 44701T), isolated from a smear-ripened cheese.</title>
        <authorList>
            <consortium name="US DOE Joint Genome Institute (JGI-PGF)"/>
            <person name="Walter F."/>
            <person name="Albersmeier A."/>
            <person name="Kalinowski J."/>
            <person name="Ruckert C."/>
        </authorList>
    </citation>
    <scope>NUCLEOTIDE SEQUENCE</scope>
    <source>
        <strain evidence="1">CGMCC 1.15958</strain>
    </source>
</reference>
<keyword evidence="2" id="KW-1185">Reference proteome</keyword>